<name>A0A7S1T9S5_9RHOD</name>
<evidence type="ECO:0000256" key="3">
    <source>
        <dbReference type="ARBA" id="ARBA00022491"/>
    </source>
</evidence>
<sequence>MEIVREDDAVFDPRMVDWLRQVKDGEISSLKEIKRELEERFRGREESAAMLLAWLRELRGGETGAVDDIVVKVVEALERRIVESFNLKRLEEAFVSKDEPPGWLDAMLASPLWQPLLNRLVENYRSAVSSSPFISYISRRLALYESTKGAANPGENGSNKNPPVVGTEAVNSAERFLAAFVEMVSNVLDDDRGSLTLAPSSLAMVRYDERTFVAAARCLAEVEILTAAHKDNPKRRKIQKIAEDIRSSSASHDTEWRQRGLLISSFLVSERDDVPTRVATSKLIKFVMDLMDGSEFADFDPDQTSTLTAMVQQASLSVLALPEIADACVTALFEPGKVGSRNRSIREILSIIIARSAVTAEAQDTQKLAVKIHALADVTSSLPPGCPRYEIRDHIKFILEVANSPPCAAGLIIWSRASILEHPKPLALVPTKTTNVATNVYLEIIERIAFLHPLLAKDVIDTLWSAFSFPFKGLDELQSITMKELFLDSLIHLSRFGFGTELIKRFQSSLNDSDQSIIRRFFHRLLVTAGPPYTQVFTDALFDLVATGENFRLISEDFDCLRLLKRFNQECQNHGLRISPKIEELLMVKAV</sequence>
<evidence type="ECO:0000256" key="1">
    <source>
        <dbReference type="ARBA" id="ARBA00004123"/>
    </source>
</evidence>
<reference evidence="7" key="1">
    <citation type="submission" date="2021-01" db="EMBL/GenBank/DDBJ databases">
        <authorList>
            <person name="Corre E."/>
            <person name="Pelletier E."/>
            <person name="Niang G."/>
            <person name="Scheremetjew M."/>
            <person name="Finn R."/>
            <person name="Kale V."/>
            <person name="Holt S."/>
            <person name="Cochrane G."/>
            <person name="Meng A."/>
            <person name="Brown T."/>
            <person name="Cohen L."/>
        </authorList>
    </citation>
    <scope>NUCLEOTIDE SEQUENCE</scope>
    <source>
        <strain evidence="7">SAG 36.94</strain>
    </source>
</reference>
<dbReference type="GO" id="GO:0032021">
    <property type="term" value="C:NELF complex"/>
    <property type="evidence" value="ECO:0007669"/>
    <property type="project" value="TreeGrafter"/>
</dbReference>
<dbReference type="PANTHER" id="PTHR12144">
    <property type="entry name" value="NEGATIVE ELONGATION FACTOR D"/>
    <property type="match status" value="1"/>
</dbReference>
<evidence type="ECO:0000256" key="6">
    <source>
        <dbReference type="ARBA" id="ARBA00023242"/>
    </source>
</evidence>
<keyword evidence="4" id="KW-0805">Transcription regulation</keyword>
<evidence type="ECO:0000313" key="7">
    <source>
        <dbReference type="EMBL" id="CAD9230087.1"/>
    </source>
</evidence>
<keyword evidence="3" id="KW-0678">Repressor</keyword>
<dbReference type="GO" id="GO:0034244">
    <property type="term" value="P:negative regulation of transcription elongation by RNA polymerase II"/>
    <property type="evidence" value="ECO:0007669"/>
    <property type="project" value="TreeGrafter"/>
</dbReference>
<dbReference type="InterPro" id="IPR006942">
    <property type="entry name" value="TH1"/>
</dbReference>
<accession>A0A7S1T9S5</accession>
<dbReference type="PANTHER" id="PTHR12144:SF0">
    <property type="entry name" value="NEGATIVE ELONGATION FACTOR C_D"/>
    <property type="match status" value="1"/>
</dbReference>
<evidence type="ECO:0000256" key="2">
    <source>
        <dbReference type="ARBA" id="ARBA00005726"/>
    </source>
</evidence>
<dbReference type="AlphaFoldDB" id="A0A7S1T9S5"/>
<dbReference type="GO" id="GO:0003723">
    <property type="term" value="F:RNA binding"/>
    <property type="evidence" value="ECO:0007669"/>
    <property type="project" value="TreeGrafter"/>
</dbReference>
<gene>
    <name evidence="7" type="ORF">CCAE0312_LOCUS2350</name>
</gene>
<keyword evidence="6" id="KW-0539">Nucleus</keyword>
<keyword evidence="5" id="KW-0804">Transcription</keyword>
<protein>
    <submittedName>
        <fullName evidence="7">Uncharacterized protein</fullName>
    </submittedName>
</protein>
<proteinExistence type="inferred from homology"/>
<organism evidence="7">
    <name type="scientific">Compsopogon caeruleus</name>
    <dbReference type="NCBI Taxonomy" id="31354"/>
    <lineage>
        <taxon>Eukaryota</taxon>
        <taxon>Rhodophyta</taxon>
        <taxon>Compsopogonophyceae</taxon>
        <taxon>Compsopogonales</taxon>
        <taxon>Compsopogonaceae</taxon>
        <taxon>Compsopogon</taxon>
    </lineage>
</organism>
<dbReference type="Pfam" id="PF04858">
    <property type="entry name" value="TH1"/>
    <property type="match status" value="1"/>
</dbReference>
<evidence type="ECO:0000256" key="5">
    <source>
        <dbReference type="ARBA" id="ARBA00023163"/>
    </source>
</evidence>
<evidence type="ECO:0000256" key="4">
    <source>
        <dbReference type="ARBA" id="ARBA00023015"/>
    </source>
</evidence>
<dbReference type="EMBL" id="HBGH01004238">
    <property type="protein sequence ID" value="CAD9230087.1"/>
    <property type="molecule type" value="Transcribed_RNA"/>
</dbReference>
<comment type="subcellular location">
    <subcellularLocation>
        <location evidence="1">Nucleus</location>
    </subcellularLocation>
</comment>
<comment type="similarity">
    <text evidence="2">Belongs to the NELF-D family.</text>
</comment>